<dbReference type="Pfam" id="PF07690">
    <property type="entry name" value="MFS_1"/>
    <property type="match status" value="1"/>
</dbReference>
<feature type="region of interest" description="Disordered" evidence="6">
    <location>
        <begin position="1"/>
        <end position="26"/>
    </location>
</feature>
<accession>A0A9N9U6Y8</accession>
<dbReference type="OrthoDB" id="5188824at2759"/>
<feature type="transmembrane region" description="Helical" evidence="7">
    <location>
        <begin position="270"/>
        <end position="294"/>
    </location>
</feature>
<dbReference type="Proteomes" id="UP000754883">
    <property type="component" value="Unassembled WGS sequence"/>
</dbReference>
<evidence type="ECO:0000256" key="6">
    <source>
        <dbReference type="SAM" id="MobiDB-lite"/>
    </source>
</evidence>
<feature type="transmembrane region" description="Helical" evidence="7">
    <location>
        <begin position="124"/>
        <end position="142"/>
    </location>
</feature>
<evidence type="ECO:0000256" key="3">
    <source>
        <dbReference type="ARBA" id="ARBA00022692"/>
    </source>
</evidence>
<dbReference type="AlphaFoldDB" id="A0A9N9U6Y8"/>
<dbReference type="EMBL" id="CABFNO020001361">
    <property type="protein sequence ID" value="CAG9983350.1"/>
    <property type="molecule type" value="Genomic_DNA"/>
</dbReference>
<keyword evidence="4 7" id="KW-1133">Transmembrane helix</keyword>
<name>A0A9N9U6Y8_9HYPO</name>
<protein>
    <submittedName>
        <fullName evidence="8">Uncharacterized protein</fullName>
    </submittedName>
</protein>
<sequence>MASDTIEEEPTKAPQVNVDPTANDPKAYLSDQDEAGKVGSFRSSKFDYHFVNACLTQFLQNYDVASITASATDSDYSDIVRKLDRLVLPLLFGTYALQCIDKSCLGYASVFTLSKDLGLVGKQYSWLSSLFYFGYLVFEYPTTLLSQKFPIGRFIGVAIVLWGGILIATGGAQNFAGMAVLRFILGGFESLITPTFVLINGMYYTRKEQVLRTGAWACANGFGSMIGGIVAYGMGQVNAGVPGWKGILNRQFKWNQVQEALNPFRDPQGLLLFLTIFCNEVLNGGFGAFGTLTIQSFGFDSLQSTLIYIPQGFINMVCILFGGWLAQKLPNARIYVCIGMLVPTFVGLLLQIVLPRSNVAGLLIGVYLFPPFATCLFIVLSLPGVNSSGYTKRITLSSYAFFGYALGNITGPFTVKPGETPAYRSVFIADIICIGLQGKYYVLPYMFGWQRY</sequence>
<reference evidence="8 9" key="2">
    <citation type="submission" date="2021-10" db="EMBL/GenBank/DDBJ databases">
        <authorList>
            <person name="Piombo E."/>
        </authorList>
    </citation>
    <scope>NUCLEOTIDE SEQUENCE [LARGE SCALE GENOMIC DNA]</scope>
</reference>
<comment type="caution">
    <text evidence="8">The sequence shown here is derived from an EMBL/GenBank/DDBJ whole genome shotgun (WGS) entry which is preliminary data.</text>
</comment>
<keyword evidence="9" id="KW-1185">Reference proteome</keyword>
<keyword evidence="2" id="KW-0813">Transport</keyword>
<comment type="subcellular location">
    <subcellularLocation>
        <location evidence="1">Membrane</location>
        <topology evidence="1">Multi-pass membrane protein</topology>
    </subcellularLocation>
</comment>
<evidence type="ECO:0000256" key="5">
    <source>
        <dbReference type="ARBA" id="ARBA00023136"/>
    </source>
</evidence>
<feature type="transmembrane region" description="Helical" evidence="7">
    <location>
        <begin position="361"/>
        <end position="382"/>
    </location>
</feature>
<dbReference type="SUPFAM" id="SSF103473">
    <property type="entry name" value="MFS general substrate transporter"/>
    <property type="match status" value="1"/>
</dbReference>
<dbReference type="GO" id="GO:0022857">
    <property type="term" value="F:transmembrane transporter activity"/>
    <property type="evidence" value="ECO:0007669"/>
    <property type="project" value="InterPro"/>
</dbReference>
<evidence type="ECO:0000256" key="4">
    <source>
        <dbReference type="ARBA" id="ARBA00022989"/>
    </source>
</evidence>
<proteinExistence type="predicted"/>
<evidence type="ECO:0000256" key="2">
    <source>
        <dbReference type="ARBA" id="ARBA00022448"/>
    </source>
</evidence>
<dbReference type="PANTHER" id="PTHR43791:SF81">
    <property type="entry name" value="TRANSPORTER, PUTATIVE (AFU_ORTHOLOGUE AFUA_7G01190)-RELATED"/>
    <property type="match status" value="1"/>
</dbReference>
<dbReference type="PANTHER" id="PTHR43791">
    <property type="entry name" value="PERMEASE-RELATED"/>
    <property type="match status" value="1"/>
</dbReference>
<evidence type="ECO:0000256" key="7">
    <source>
        <dbReference type="SAM" id="Phobius"/>
    </source>
</evidence>
<evidence type="ECO:0000313" key="9">
    <source>
        <dbReference type="Proteomes" id="UP000754883"/>
    </source>
</evidence>
<feature type="transmembrane region" description="Helical" evidence="7">
    <location>
        <begin position="394"/>
        <end position="415"/>
    </location>
</feature>
<feature type="transmembrane region" description="Helical" evidence="7">
    <location>
        <begin position="306"/>
        <end position="326"/>
    </location>
</feature>
<keyword evidence="5 7" id="KW-0472">Membrane</keyword>
<feature type="transmembrane region" description="Helical" evidence="7">
    <location>
        <begin position="427"/>
        <end position="447"/>
    </location>
</feature>
<feature type="transmembrane region" description="Helical" evidence="7">
    <location>
        <begin position="215"/>
        <end position="235"/>
    </location>
</feature>
<reference evidence="9" key="1">
    <citation type="submission" date="2019-06" db="EMBL/GenBank/DDBJ databases">
        <authorList>
            <person name="Broberg M."/>
        </authorList>
    </citation>
    <scope>NUCLEOTIDE SEQUENCE [LARGE SCALE GENOMIC DNA]</scope>
</reference>
<evidence type="ECO:0000256" key="1">
    <source>
        <dbReference type="ARBA" id="ARBA00004141"/>
    </source>
</evidence>
<evidence type="ECO:0000313" key="8">
    <source>
        <dbReference type="EMBL" id="CAG9983350.1"/>
    </source>
</evidence>
<organism evidence="8 9">
    <name type="scientific">Clonostachys byssicola</name>
    <dbReference type="NCBI Taxonomy" id="160290"/>
    <lineage>
        <taxon>Eukaryota</taxon>
        <taxon>Fungi</taxon>
        <taxon>Dikarya</taxon>
        <taxon>Ascomycota</taxon>
        <taxon>Pezizomycotina</taxon>
        <taxon>Sordariomycetes</taxon>
        <taxon>Hypocreomycetidae</taxon>
        <taxon>Hypocreales</taxon>
        <taxon>Bionectriaceae</taxon>
        <taxon>Clonostachys</taxon>
    </lineage>
</organism>
<feature type="transmembrane region" description="Helical" evidence="7">
    <location>
        <begin position="332"/>
        <end position="354"/>
    </location>
</feature>
<feature type="transmembrane region" description="Helical" evidence="7">
    <location>
        <begin position="179"/>
        <end position="203"/>
    </location>
</feature>
<dbReference type="InterPro" id="IPR011701">
    <property type="entry name" value="MFS"/>
</dbReference>
<gene>
    <name evidence="8" type="ORF">CBYS24578_00010351</name>
</gene>
<dbReference type="InterPro" id="IPR036259">
    <property type="entry name" value="MFS_trans_sf"/>
</dbReference>
<dbReference type="GO" id="GO:0016020">
    <property type="term" value="C:membrane"/>
    <property type="evidence" value="ECO:0007669"/>
    <property type="project" value="UniProtKB-SubCell"/>
</dbReference>
<feature type="transmembrane region" description="Helical" evidence="7">
    <location>
        <begin position="154"/>
        <end position="173"/>
    </location>
</feature>
<dbReference type="Gene3D" id="1.20.1250.20">
    <property type="entry name" value="MFS general substrate transporter like domains"/>
    <property type="match status" value="2"/>
</dbReference>
<keyword evidence="3 7" id="KW-0812">Transmembrane</keyword>